<dbReference type="PROSITE" id="PS50181">
    <property type="entry name" value="FBOX"/>
    <property type="match status" value="1"/>
</dbReference>
<feature type="compositionally biased region" description="Acidic residues" evidence="2">
    <location>
        <begin position="312"/>
        <end position="335"/>
    </location>
</feature>
<keyword evidence="7" id="KW-1185">Reference proteome</keyword>
<dbReference type="GO" id="GO:0004843">
    <property type="term" value="F:cysteine-type deubiquitinase activity"/>
    <property type="evidence" value="ECO:0007669"/>
    <property type="project" value="UniProtKB-EC"/>
</dbReference>
<name>A0ABR2WQM4_9FUNG</name>
<keyword evidence="6" id="KW-0378">Hydrolase</keyword>
<feature type="region of interest" description="Disordered" evidence="2">
    <location>
        <begin position="306"/>
        <end position="335"/>
    </location>
</feature>
<dbReference type="SMART" id="SM00256">
    <property type="entry name" value="FBOX"/>
    <property type="match status" value="1"/>
</dbReference>
<dbReference type="SUPFAM" id="SSF57850">
    <property type="entry name" value="RING/U-box"/>
    <property type="match status" value="1"/>
</dbReference>
<dbReference type="Gene3D" id="1.20.1280.50">
    <property type="match status" value="1"/>
</dbReference>
<dbReference type="InterPro" id="IPR006615">
    <property type="entry name" value="Pept_C19_DUSP"/>
</dbReference>
<dbReference type="InterPro" id="IPR013083">
    <property type="entry name" value="Znf_RING/FYVE/PHD"/>
</dbReference>
<sequence length="335" mass="39951">MLDKFPDEILHLILSHLPSVSLYFCLQVNKRLREASRHQKLWENLCFVERSINFKPKEWSWRKMFLEGCERVCWHLNVVQPKQQQEIFINSFKNMQNTEPLRCEGNTCLVELPDLWMCMKPGCNYVGCGRLKQGHAEEHWKEFGHELTLKLNTLEIWCYCCEKWIGIVGCSLAEYRMVEELTESLLPFHKNSHQVALNRRRQREREIVLCQYDDFIYFVNGEWISRWRGFLLGNEEIPGKIDNAPLLINGKVDPQLILWDEAFLVSPSTWEFLKETYGAELEISQDDIQSKEYAFLRAALQQWRIQSRPRDTDDEDEDWDDDEDVDEETSDYYHL</sequence>
<dbReference type="EMBL" id="JASJQH010000554">
    <property type="protein sequence ID" value="KAK9763801.1"/>
    <property type="molecule type" value="Genomic_DNA"/>
</dbReference>
<comment type="caution">
    <text evidence="6">The sequence shown here is derived from an EMBL/GenBank/DDBJ whole genome shotgun (WGS) entry which is preliminary data.</text>
</comment>
<evidence type="ECO:0000259" key="5">
    <source>
        <dbReference type="PROSITE" id="PS51283"/>
    </source>
</evidence>
<evidence type="ECO:0000256" key="2">
    <source>
        <dbReference type="SAM" id="MobiDB-lite"/>
    </source>
</evidence>
<gene>
    <name evidence="6" type="primary">USP33</name>
    <name evidence="6" type="ORF">K7432_009210</name>
</gene>
<dbReference type="InterPro" id="IPR035927">
    <property type="entry name" value="DUSP-like_sf"/>
</dbReference>
<dbReference type="Pfam" id="PF12937">
    <property type="entry name" value="F-box-like"/>
    <property type="match status" value="1"/>
</dbReference>
<dbReference type="InterPro" id="IPR001810">
    <property type="entry name" value="F-box_dom"/>
</dbReference>
<keyword evidence="1" id="KW-0862">Zinc</keyword>
<evidence type="ECO:0000256" key="1">
    <source>
        <dbReference type="PROSITE-ProRule" id="PRU00502"/>
    </source>
</evidence>
<reference evidence="6 7" key="1">
    <citation type="submission" date="2023-04" db="EMBL/GenBank/DDBJ databases">
        <title>Genome of Basidiobolus ranarum AG-B5.</title>
        <authorList>
            <person name="Stajich J.E."/>
            <person name="Carter-House D."/>
            <person name="Gryganskyi A."/>
        </authorList>
    </citation>
    <scope>NUCLEOTIDE SEQUENCE [LARGE SCALE GENOMIC DNA]</scope>
    <source>
        <strain evidence="6 7">AG-B5</strain>
    </source>
</reference>
<dbReference type="PROSITE" id="PS51283">
    <property type="entry name" value="DUSP"/>
    <property type="match status" value="1"/>
</dbReference>
<evidence type="ECO:0000313" key="7">
    <source>
        <dbReference type="Proteomes" id="UP001479436"/>
    </source>
</evidence>
<dbReference type="Proteomes" id="UP001479436">
    <property type="component" value="Unassembled WGS sequence"/>
</dbReference>
<evidence type="ECO:0000259" key="3">
    <source>
        <dbReference type="PROSITE" id="PS50181"/>
    </source>
</evidence>
<feature type="domain" description="F-box" evidence="3">
    <location>
        <begin position="1"/>
        <end position="45"/>
    </location>
</feature>
<evidence type="ECO:0000313" key="6">
    <source>
        <dbReference type="EMBL" id="KAK9763801.1"/>
    </source>
</evidence>
<dbReference type="PROSITE" id="PS50271">
    <property type="entry name" value="ZF_UBP"/>
    <property type="match status" value="1"/>
</dbReference>
<dbReference type="PANTHER" id="PTHR24007">
    <property type="entry name" value="BRCA1-ASSOCIATED PROTEIN"/>
    <property type="match status" value="1"/>
</dbReference>
<dbReference type="EC" id="3.4.19.12" evidence="6"/>
<protein>
    <submittedName>
        <fullName evidence="6">Ubiquitin carboxyl-terminal hydrolase 33</fullName>
        <ecNumber evidence="6">3.4.19.12</ecNumber>
    </submittedName>
</protein>
<dbReference type="SUPFAM" id="SSF81383">
    <property type="entry name" value="F-box domain"/>
    <property type="match status" value="1"/>
</dbReference>
<dbReference type="PANTHER" id="PTHR24007:SF7">
    <property type="entry name" value="BRCA1-ASSOCIATED PROTEIN"/>
    <property type="match status" value="1"/>
</dbReference>
<dbReference type="SUPFAM" id="SSF143791">
    <property type="entry name" value="DUSP-like"/>
    <property type="match status" value="1"/>
</dbReference>
<dbReference type="Gene3D" id="3.30.2230.10">
    <property type="entry name" value="DUSP-like"/>
    <property type="match status" value="1"/>
</dbReference>
<feature type="domain" description="DUSP" evidence="5">
    <location>
        <begin position="195"/>
        <end position="288"/>
    </location>
</feature>
<feature type="domain" description="UBP-type" evidence="4">
    <location>
        <begin position="71"/>
        <end position="192"/>
    </location>
</feature>
<proteinExistence type="predicted"/>
<dbReference type="SMART" id="SM00290">
    <property type="entry name" value="ZnF_UBP"/>
    <property type="match status" value="1"/>
</dbReference>
<keyword evidence="1" id="KW-0479">Metal-binding</keyword>
<organism evidence="6 7">
    <name type="scientific">Basidiobolus ranarum</name>
    <dbReference type="NCBI Taxonomy" id="34480"/>
    <lineage>
        <taxon>Eukaryota</taxon>
        <taxon>Fungi</taxon>
        <taxon>Fungi incertae sedis</taxon>
        <taxon>Zoopagomycota</taxon>
        <taxon>Entomophthoromycotina</taxon>
        <taxon>Basidiobolomycetes</taxon>
        <taxon>Basidiobolales</taxon>
        <taxon>Basidiobolaceae</taxon>
        <taxon>Basidiobolus</taxon>
    </lineage>
</organism>
<accession>A0ABR2WQM4</accession>
<dbReference type="Gene3D" id="3.30.40.10">
    <property type="entry name" value="Zinc/RING finger domain, C3HC4 (zinc finger)"/>
    <property type="match status" value="1"/>
</dbReference>
<dbReference type="Pfam" id="PF02148">
    <property type="entry name" value="zf-UBP"/>
    <property type="match status" value="1"/>
</dbReference>
<keyword evidence="1" id="KW-0863">Zinc-finger</keyword>
<dbReference type="InterPro" id="IPR001607">
    <property type="entry name" value="Znf_UBP"/>
</dbReference>
<dbReference type="InterPro" id="IPR036047">
    <property type="entry name" value="F-box-like_dom_sf"/>
</dbReference>
<evidence type="ECO:0000259" key="4">
    <source>
        <dbReference type="PROSITE" id="PS50271"/>
    </source>
</evidence>
<dbReference type="Pfam" id="PF06337">
    <property type="entry name" value="DUSP"/>
    <property type="match status" value="1"/>
</dbReference>